<reference evidence="2 3" key="1">
    <citation type="journal article" date="2017" name="Curr. Biol.">
        <title>Genome architecture and evolution of a unichromosomal asexual nematode.</title>
        <authorList>
            <person name="Fradin H."/>
            <person name="Zegar C."/>
            <person name="Gutwein M."/>
            <person name="Lucas J."/>
            <person name="Kovtun M."/>
            <person name="Corcoran D."/>
            <person name="Baugh L.R."/>
            <person name="Kiontke K."/>
            <person name="Gunsalus K."/>
            <person name="Fitch D.H."/>
            <person name="Piano F."/>
        </authorList>
    </citation>
    <scope>NUCLEOTIDE SEQUENCE [LARGE SCALE GENOMIC DNA]</scope>
    <source>
        <strain evidence="2">PF1309</strain>
    </source>
</reference>
<sequence>MQSKFVVVEVANTQSTMTLVEYLVTHGYDKFAVVTDLSDHPSLKYKQNGAKKLRKGISINDIASALQKKSVSTVQQNMMGMNASLPNSANSTPQKNDTNIQNLISTINNAQQQQLQQQQAAALSITRLLEEKNREMEARKEHDRQREQIQRIIMAQAAALNNPFGTPPNNNRRSEPETRISPELNEDEIALASETISKAGSDDIKAEIMDENCDGDQGVNSINGSPSDEQVRASMIHLLNPVLGSAFGSSLFDENRGIKREAAKDESAPTHPTPTKKHRWLPADELEESRNGRSKAYGRVHCKATYKCALCGKPTTLNSTGSRWNLLRHVIMIHSESKPYKCWDCDFIGIKSNVISHARQCRHRSDDANDITTDDMRAEWNTLLHECFPDYVKAKERGWQMSQAAQNANNSARNHHQPAPVQSPLTSFLPQESDKIVEIKVDLNYGE</sequence>
<evidence type="ECO:0000256" key="1">
    <source>
        <dbReference type="SAM" id="MobiDB-lite"/>
    </source>
</evidence>
<keyword evidence="3" id="KW-1185">Reference proteome</keyword>
<dbReference type="OrthoDB" id="5870471at2759"/>
<accession>A0A2A2JET6</accession>
<evidence type="ECO:0000313" key="3">
    <source>
        <dbReference type="Proteomes" id="UP000218231"/>
    </source>
</evidence>
<dbReference type="AlphaFoldDB" id="A0A2A2JET6"/>
<proteinExistence type="predicted"/>
<name>A0A2A2JET6_9BILA</name>
<feature type="compositionally biased region" description="Low complexity" evidence="1">
    <location>
        <begin position="402"/>
        <end position="412"/>
    </location>
</feature>
<gene>
    <name evidence="2" type="ORF">WR25_07116</name>
</gene>
<feature type="region of interest" description="Disordered" evidence="1">
    <location>
        <begin position="402"/>
        <end position="426"/>
    </location>
</feature>
<feature type="region of interest" description="Disordered" evidence="1">
    <location>
        <begin position="160"/>
        <end position="186"/>
    </location>
</feature>
<evidence type="ECO:0000313" key="2">
    <source>
        <dbReference type="EMBL" id="PAV60240.1"/>
    </source>
</evidence>
<dbReference type="EMBL" id="LIAE01010477">
    <property type="protein sequence ID" value="PAV60240.1"/>
    <property type="molecule type" value="Genomic_DNA"/>
</dbReference>
<dbReference type="STRING" id="2018661.A0A2A2JET6"/>
<evidence type="ECO:0008006" key="4">
    <source>
        <dbReference type="Google" id="ProtNLM"/>
    </source>
</evidence>
<dbReference type="Gene3D" id="3.30.160.60">
    <property type="entry name" value="Classic Zinc Finger"/>
    <property type="match status" value="1"/>
</dbReference>
<dbReference type="Proteomes" id="UP000218231">
    <property type="component" value="Unassembled WGS sequence"/>
</dbReference>
<comment type="caution">
    <text evidence="2">The sequence shown here is derived from an EMBL/GenBank/DDBJ whole genome shotgun (WGS) entry which is preliminary data.</text>
</comment>
<protein>
    <recommendedName>
        <fullName evidence="4">C2H2-type domain-containing protein</fullName>
    </recommendedName>
</protein>
<organism evidence="2 3">
    <name type="scientific">Diploscapter pachys</name>
    <dbReference type="NCBI Taxonomy" id="2018661"/>
    <lineage>
        <taxon>Eukaryota</taxon>
        <taxon>Metazoa</taxon>
        <taxon>Ecdysozoa</taxon>
        <taxon>Nematoda</taxon>
        <taxon>Chromadorea</taxon>
        <taxon>Rhabditida</taxon>
        <taxon>Rhabditina</taxon>
        <taxon>Rhabditomorpha</taxon>
        <taxon>Rhabditoidea</taxon>
        <taxon>Rhabditidae</taxon>
        <taxon>Diploscapter</taxon>
    </lineage>
</organism>
<feature type="region of interest" description="Disordered" evidence="1">
    <location>
        <begin position="261"/>
        <end position="292"/>
    </location>
</feature>